<gene>
    <name evidence="1" type="ORF">H920_14564</name>
</gene>
<dbReference type="Proteomes" id="UP000028990">
    <property type="component" value="Unassembled WGS sequence"/>
</dbReference>
<evidence type="ECO:0000313" key="1">
    <source>
        <dbReference type="EMBL" id="KFO24055.1"/>
    </source>
</evidence>
<evidence type="ECO:0000313" key="2">
    <source>
        <dbReference type="Proteomes" id="UP000028990"/>
    </source>
</evidence>
<dbReference type="AlphaFoldDB" id="A0A091D1K7"/>
<name>A0A091D1K7_FUKDA</name>
<reference evidence="1 2" key="1">
    <citation type="submission" date="2013-11" db="EMBL/GenBank/DDBJ databases">
        <title>The Damaraland mole rat (Fukomys damarensis) genome and evolution of African mole rats.</title>
        <authorList>
            <person name="Gladyshev V.N."/>
            <person name="Fang X."/>
        </authorList>
    </citation>
    <scope>NUCLEOTIDE SEQUENCE [LARGE SCALE GENOMIC DNA]</scope>
    <source>
        <tissue evidence="1">Liver</tissue>
    </source>
</reference>
<dbReference type="EMBL" id="KN123665">
    <property type="protein sequence ID" value="KFO24055.1"/>
    <property type="molecule type" value="Genomic_DNA"/>
</dbReference>
<sequence length="82" mass="9158">MEQRWGCLSPFQSFHTEKRAQETASLWAPAPLAPFRSVCTDQRGRAALSEPPFDSSLPFGHCFCVATLEGHQVHCGPFIRIL</sequence>
<proteinExistence type="predicted"/>
<protein>
    <submittedName>
        <fullName evidence="1">Uncharacterized protein</fullName>
    </submittedName>
</protein>
<keyword evidence="2" id="KW-1185">Reference proteome</keyword>
<accession>A0A091D1K7</accession>
<organism evidence="1 2">
    <name type="scientific">Fukomys damarensis</name>
    <name type="common">Damaraland mole rat</name>
    <name type="synonym">Cryptomys damarensis</name>
    <dbReference type="NCBI Taxonomy" id="885580"/>
    <lineage>
        <taxon>Eukaryota</taxon>
        <taxon>Metazoa</taxon>
        <taxon>Chordata</taxon>
        <taxon>Craniata</taxon>
        <taxon>Vertebrata</taxon>
        <taxon>Euteleostomi</taxon>
        <taxon>Mammalia</taxon>
        <taxon>Eutheria</taxon>
        <taxon>Euarchontoglires</taxon>
        <taxon>Glires</taxon>
        <taxon>Rodentia</taxon>
        <taxon>Hystricomorpha</taxon>
        <taxon>Bathyergidae</taxon>
        <taxon>Fukomys</taxon>
    </lineage>
</organism>